<dbReference type="Gene3D" id="2.60.120.10">
    <property type="entry name" value="Jelly Rolls"/>
    <property type="match status" value="1"/>
</dbReference>
<dbReference type="EMBL" id="JAAIYP010000004">
    <property type="protein sequence ID" value="NFV78608.1"/>
    <property type="molecule type" value="Genomic_DNA"/>
</dbReference>
<dbReference type="AlphaFoldDB" id="A0A7C9URI2"/>
<dbReference type="PRINTS" id="PR00103">
    <property type="entry name" value="CAMPKINASE"/>
</dbReference>
<dbReference type="PROSITE" id="PS50042">
    <property type="entry name" value="CNMP_BINDING_3"/>
    <property type="match status" value="1"/>
</dbReference>
<gene>
    <name evidence="2" type="ORF">G4223_00565</name>
</gene>
<evidence type="ECO:0000313" key="3">
    <source>
        <dbReference type="Proteomes" id="UP000480684"/>
    </source>
</evidence>
<dbReference type="InterPro" id="IPR000595">
    <property type="entry name" value="cNMP-bd_dom"/>
</dbReference>
<organism evidence="2 3">
    <name type="scientific">Magnetospirillum aberrantis SpK</name>
    <dbReference type="NCBI Taxonomy" id="908842"/>
    <lineage>
        <taxon>Bacteria</taxon>
        <taxon>Pseudomonadati</taxon>
        <taxon>Pseudomonadota</taxon>
        <taxon>Alphaproteobacteria</taxon>
        <taxon>Rhodospirillales</taxon>
        <taxon>Rhodospirillaceae</taxon>
        <taxon>Magnetospirillum</taxon>
    </lineage>
</organism>
<dbReference type="PANTHER" id="PTHR24567">
    <property type="entry name" value="CRP FAMILY TRANSCRIPTIONAL REGULATORY PROTEIN"/>
    <property type="match status" value="1"/>
</dbReference>
<name>A0A7C9URI2_9PROT</name>
<evidence type="ECO:0000259" key="1">
    <source>
        <dbReference type="PROSITE" id="PS50042"/>
    </source>
</evidence>
<evidence type="ECO:0000313" key="2">
    <source>
        <dbReference type="EMBL" id="NFV78608.1"/>
    </source>
</evidence>
<keyword evidence="3" id="KW-1185">Reference proteome</keyword>
<comment type="caution">
    <text evidence="2">The sequence shown here is derived from an EMBL/GenBank/DDBJ whole genome shotgun (WGS) entry which is preliminary data.</text>
</comment>
<dbReference type="SUPFAM" id="SSF51206">
    <property type="entry name" value="cAMP-binding domain-like"/>
    <property type="match status" value="1"/>
</dbReference>
<dbReference type="InterPro" id="IPR018490">
    <property type="entry name" value="cNMP-bd_dom_sf"/>
</dbReference>
<dbReference type="RefSeq" id="WP_163673696.1">
    <property type="nucleotide sequence ID" value="NZ_JAAIYP010000004.1"/>
</dbReference>
<dbReference type="GO" id="GO:0003700">
    <property type="term" value="F:DNA-binding transcription factor activity"/>
    <property type="evidence" value="ECO:0007669"/>
    <property type="project" value="TreeGrafter"/>
</dbReference>
<protein>
    <submittedName>
        <fullName evidence="2">Cyclic nucleotide-binding domain-containing protein</fullName>
    </submittedName>
</protein>
<sequence>MNQPSNARRRVFEPGTPIFAEGEPGTEAYVVEYGRVAIFKTVKGRRVDLGTVIQGGIFGEMALIDDQPRMASAVAEAETACVVIGKDRLTEQLEQAPKGVRVIVGALLGNIRLMGAELAEAQVTLALDED</sequence>
<dbReference type="InterPro" id="IPR014710">
    <property type="entry name" value="RmlC-like_jellyroll"/>
</dbReference>
<dbReference type="SMART" id="SM00100">
    <property type="entry name" value="cNMP"/>
    <property type="match status" value="1"/>
</dbReference>
<dbReference type="CDD" id="cd00038">
    <property type="entry name" value="CAP_ED"/>
    <property type="match status" value="1"/>
</dbReference>
<dbReference type="Proteomes" id="UP000480684">
    <property type="component" value="Unassembled WGS sequence"/>
</dbReference>
<dbReference type="PANTHER" id="PTHR24567:SF74">
    <property type="entry name" value="HTH-TYPE TRANSCRIPTIONAL REGULATOR ARCR"/>
    <property type="match status" value="1"/>
</dbReference>
<dbReference type="InterPro" id="IPR050397">
    <property type="entry name" value="Env_Response_Regulators"/>
</dbReference>
<dbReference type="GO" id="GO:0005829">
    <property type="term" value="C:cytosol"/>
    <property type="evidence" value="ECO:0007669"/>
    <property type="project" value="TreeGrafter"/>
</dbReference>
<reference evidence="2 3" key="1">
    <citation type="submission" date="2020-02" db="EMBL/GenBank/DDBJ databases">
        <authorList>
            <person name="Dziuba M."/>
            <person name="Kuznetsov B."/>
            <person name="Mardanov A."/>
            <person name="Ravin N."/>
            <person name="Grouzdev D."/>
        </authorList>
    </citation>
    <scope>NUCLEOTIDE SEQUENCE [LARGE SCALE GENOMIC DNA]</scope>
    <source>
        <strain evidence="2 3">SpK</strain>
    </source>
</reference>
<feature type="domain" description="Cyclic nucleotide-binding" evidence="1">
    <location>
        <begin position="12"/>
        <end position="93"/>
    </location>
</feature>
<proteinExistence type="predicted"/>
<accession>A0A7C9URI2</accession>
<dbReference type="Pfam" id="PF00027">
    <property type="entry name" value="cNMP_binding"/>
    <property type="match status" value="1"/>
</dbReference>